<evidence type="ECO:0000313" key="2">
    <source>
        <dbReference type="Proteomes" id="UP001153332"/>
    </source>
</evidence>
<reference evidence="1" key="1">
    <citation type="submission" date="2022-12" db="EMBL/GenBank/DDBJ databases">
        <title>Genome Sequence of Lasiodiplodia mahajangana.</title>
        <authorList>
            <person name="Buettner E."/>
        </authorList>
    </citation>
    <scope>NUCLEOTIDE SEQUENCE</scope>
    <source>
        <strain evidence="1">VT137</strain>
    </source>
</reference>
<sequence length="734" mass="83642">MLRLRTLGLPRYRYAPLKDPLKDIRLATVLPGDYDDEIIIRVQHVALESRRSIASSRLSIHEIQRTLPVPWVAHETIEGRCLFLRTKAYGEGDPTWDHPNPDIERSIYERDAEPSILPTGGIAFDALSYVWGNYSWLRQRRAFVEYSERGKLVRARISIGESLDHALRNARHQDRPRVMWIDALCINQSDEDERNAQVTRMADIYSQASQVTVFLGLPGEGSENAIQALKRISDHVELLQNGQIALSPGRDGGFHRPDLRLPFNDEMWEAVSCLMNRPWFTRLWVIQEVLLGDTRTKIVCGQSEISWTRFCAAIVAIYRNDFISDNLRGDMVLVNTLCTSHPVHEAVKYTFLMSSLRSCSDPRDSVYGTLGLLPPELRRRIRPNYSATLVEVFTNSTLAYINQTKRLEVLDISANGRQKPGFPSWVFDPYSFRTALGMYIIVEWPGQFYAHFSESHVTHEAPSILHVLGLRVAKVASVKPRAPGRSECSSEEDCLRSCIQTVRTWEPEDLYNRTYATGESLLEAYARTLICNDLRDRTPSGRVPKPERWQGQYDINPLFGEFAREGEITLSDLTMAEKHPPPPPPPHYSILNKVGDSICILLGHENPVVFREQQDGTHKLVGICYLHGISDGVALLGPLPTPWRVQRILDSTQQFMICRFYNPDTEVLCDEDPRLGPLDGDWERLPGRDRTADDPQVFQEFRNKTTGQIIKSDPRLSPESLRTRGLELEEFAIA</sequence>
<evidence type="ECO:0000313" key="1">
    <source>
        <dbReference type="EMBL" id="KAJ8132725.1"/>
    </source>
</evidence>
<protein>
    <submittedName>
        <fullName evidence="1">Uncharacterized protein</fullName>
    </submittedName>
</protein>
<accession>A0ACC2JYY7</accession>
<organism evidence="1 2">
    <name type="scientific">Lasiodiplodia mahajangana</name>
    <dbReference type="NCBI Taxonomy" id="1108764"/>
    <lineage>
        <taxon>Eukaryota</taxon>
        <taxon>Fungi</taxon>
        <taxon>Dikarya</taxon>
        <taxon>Ascomycota</taxon>
        <taxon>Pezizomycotina</taxon>
        <taxon>Dothideomycetes</taxon>
        <taxon>Dothideomycetes incertae sedis</taxon>
        <taxon>Botryosphaeriales</taxon>
        <taxon>Botryosphaeriaceae</taxon>
        <taxon>Lasiodiplodia</taxon>
    </lineage>
</organism>
<dbReference type="Proteomes" id="UP001153332">
    <property type="component" value="Unassembled WGS sequence"/>
</dbReference>
<proteinExistence type="predicted"/>
<gene>
    <name evidence="1" type="ORF">O1611_g898</name>
</gene>
<comment type="caution">
    <text evidence="1">The sequence shown here is derived from an EMBL/GenBank/DDBJ whole genome shotgun (WGS) entry which is preliminary data.</text>
</comment>
<name>A0ACC2JYY7_9PEZI</name>
<keyword evidence="2" id="KW-1185">Reference proteome</keyword>
<dbReference type="EMBL" id="JAPUUL010000091">
    <property type="protein sequence ID" value="KAJ8132725.1"/>
    <property type="molecule type" value="Genomic_DNA"/>
</dbReference>